<comment type="caution">
    <text evidence="2">The sequence shown here is derived from an EMBL/GenBank/DDBJ whole genome shotgun (WGS) entry which is preliminary data.</text>
</comment>
<reference evidence="2 3" key="1">
    <citation type="submission" date="2019-04" db="EMBL/GenBank/DDBJ databases">
        <title>Chromosome genome assembly for Takifugu flavidus.</title>
        <authorList>
            <person name="Xiao S."/>
        </authorList>
    </citation>
    <scope>NUCLEOTIDE SEQUENCE [LARGE SCALE GENOMIC DNA]</scope>
    <source>
        <strain evidence="2">HTHZ2018</strain>
        <tissue evidence="2">Muscle</tissue>
    </source>
</reference>
<sequence>MPRTKNHIASPESKRDYHPGLPIQRHRPRCPCDVAESSQPRQPYNIQSLKELWADLIHPRGLATEEFFDYLSNFSSPGDTRVCPQVPRPCFLTGRRAAVRNSFSMALPNSSHARVFASATAVAALRLACRYLSAASGVPQASKARYDSFLSLTASLTASVHQQLRALPPRQAPTTLQPQHRSAASTMEAQNMVHSDSMSPASPGTWSKLSRRCELKLLLAGDSARCSQQTQTYCEGLLGTLASFPTIGANSPPGADQLTALPLSSPGCPERTNNSQDPSPHPKVKGGYPLIHRGKFQYTGTEPGSNYDCYPCPSPLTIGNSRVVESNPSQEDWFQSPCYALREVTFHVPRASFCSRGSDRQGGEPMGRGSHIASSGCARPDFMGRGPANRRSPTCPAPKPGSRRGPR</sequence>
<evidence type="ECO:0000313" key="2">
    <source>
        <dbReference type="EMBL" id="TWW77391.1"/>
    </source>
</evidence>
<dbReference type="EMBL" id="RHFK02000004">
    <property type="protein sequence ID" value="TWW77391.1"/>
    <property type="molecule type" value="Genomic_DNA"/>
</dbReference>
<protein>
    <submittedName>
        <fullName evidence="2">Uncharacterized protein</fullName>
    </submittedName>
</protein>
<gene>
    <name evidence="2" type="ORF">D4764_12G0007810</name>
</gene>
<proteinExistence type="predicted"/>
<feature type="region of interest" description="Disordered" evidence="1">
    <location>
        <begin position="354"/>
        <end position="407"/>
    </location>
</feature>
<name>A0A5C6PEZ3_9TELE</name>
<evidence type="ECO:0000313" key="3">
    <source>
        <dbReference type="Proteomes" id="UP000324091"/>
    </source>
</evidence>
<dbReference type="AlphaFoldDB" id="A0A5C6PEZ3"/>
<feature type="region of interest" description="Disordered" evidence="1">
    <location>
        <begin position="1"/>
        <end position="22"/>
    </location>
</feature>
<accession>A0A5C6PEZ3</accession>
<organism evidence="2 3">
    <name type="scientific">Takifugu flavidus</name>
    <name type="common">sansaifugu</name>
    <dbReference type="NCBI Taxonomy" id="433684"/>
    <lineage>
        <taxon>Eukaryota</taxon>
        <taxon>Metazoa</taxon>
        <taxon>Chordata</taxon>
        <taxon>Craniata</taxon>
        <taxon>Vertebrata</taxon>
        <taxon>Euteleostomi</taxon>
        <taxon>Actinopterygii</taxon>
        <taxon>Neopterygii</taxon>
        <taxon>Teleostei</taxon>
        <taxon>Neoteleostei</taxon>
        <taxon>Acanthomorphata</taxon>
        <taxon>Eupercaria</taxon>
        <taxon>Tetraodontiformes</taxon>
        <taxon>Tetradontoidea</taxon>
        <taxon>Tetraodontidae</taxon>
        <taxon>Takifugu</taxon>
    </lineage>
</organism>
<evidence type="ECO:0000256" key="1">
    <source>
        <dbReference type="SAM" id="MobiDB-lite"/>
    </source>
</evidence>
<dbReference type="Proteomes" id="UP000324091">
    <property type="component" value="Chromosome 12"/>
</dbReference>
<keyword evidence="3" id="KW-1185">Reference proteome</keyword>